<protein>
    <submittedName>
        <fullName evidence="1">Uncharacterized protein</fullName>
    </submittedName>
</protein>
<name>A0ABW1FSI5_9ACTN</name>
<dbReference type="RefSeq" id="WP_345092946.1">
    <property type="nucleotide sequence ID" value="NZ_BAAAWG010000024.1"/>
</dbReference>
<keyword evidence="2" id="KW-1185">Reference proteome</keyword>
<dbReference type="EMBL" id="JBHSPW010000022">
    <property type="protein sequence ID" value="MFC5897412.1"/>
    <property type="molecule type" value="Genomic_DNA"/>
</dbReference>
<gene>
    <name evidence="1" type="ORF">ACFP3M_31875</name>
</gene>
<sequence length="155" mass="17033">MASQVAAEQFLSIRAEFFSFCFQEADDDFVPVPYPEDFEADSSFLTAHEGRIDVVSAGHTHVASLTVQVWDAEPPPEADGAWDISGDSEIFSATGELSLWAFGGPVADSVELGEPGRRWKVRLSCSGREEVAQRAQLEVPHGVERYLAQFWPVDA</sequence>
<proteinExistence type="predicted"/>
<reference evidence="2" key="1">
    <citation type="journal article" date="2019" name="Int. J. Syst. Evol. Microbiol.">
        <title>The Global Catalogue of Microorganisms (GCM) 10K type strain sequencing project: providing services to taxonomists for standard genome sequencing and annotation.</title>
        <authorList>
            <consortium name="The Broad Institute Genomics Platform"/>
            <consortium name="The Broad Institute Genome Sequencing Center for Infectious Disease"/>
            <person name="Wu L."/>
            <person name="Ma J."/>
        </authorList>
    </citation>
    <scope>NUCLEOTIDE SEQUENCE [LARGE SCALE GENOMIC DNA]</scope>
    <source>
        <strain evidence="2">CGMCC 1.15809</strain>
    </source>
</reference>
<evidence type="ECO:0000313" key="2">
    <source>
        <dbReference type="Proteomes" id="UP001596241"/>
    </source>
</evidence>
<evidence type="ECO:0000313" key="1">
    <source>
        <dbReference type="EMBL" id="MFC5897412.1"/>
    </source>
</evidence>
<organism evidence="1 2">
    <name type="scientific">Streptomyces ramulosus</name>
    <dbReference type="NCBI Taxonomy" id="47762"/>
    <lineage>
        <taxon>Bacteria</taxon>
        <taxon>Bacillati</taxon>
        <taxon>Actinomycetota</taxon>
        <taxon>Actinomycetes</taxon>
        <taxon>Kitasatosporales</taxon>
        <taxon>Streptomycetaceae</taxon>
        <taxon>Streptomyces</taxon>
    </lineage>
</organism>
<accession>A0ABW1FSI5</accession>
<dbReference type="Proteomes" id="UP001596241">
    <property type="component" value="Unassembled WGS sequence"/>
</dbReference>
<comment type="caution">
    <text evidence="1">The sequence shown here is derived from an EMBL/GenBank/DDBJ whole genome shotgun (WGS) entry which is preliminary data.</text>
</comment>